<keyword evidence="2" id="KW-1185">Reference proteome</keyword>
<sequence length="349" mass="39614">MKDHHLASLRIYNQQIHNPQFKTPEDVVKYMVAMQAQDYAGAKWAIGLRMKIANENFIEQAIGDGKILRTHLLRPTWHFVLPQDIRWILNLTAPRIKAANAGMYKKFGVDDAIFNKSNNTLAKALEGDKQLTRPELVDVLQKAGIATDELRFTMLLMQAELDQVICSGKRVGKQFTYALLDDRAPAYSPLKHEEALTKLAAGYFNSRGPATVHDFAAWSGLTVTDATTGLENIKAGLINEVIEGKTYWMPDHEDLIIPKNPKAHLLPMYDEFAIAYKHRDALVKPPYLEQARHVIFEQPIIVDDQVVGTWRRTLKKTTADITLNLFGKLNKTQTKAVETAITRYQKFLF</sequence>
<name>A0ABZ0TEI2_9SPHI</name>
<gene>
    <name evidence="1" type="ORF">SNE25_17940</name>
</gene>
<dbReference type="EMBL" id="CP139558">
    <property type="protein sequence ID" value="WPU91201.1"/>
    <property type="molecule type" value="Genomic_DNA"/>
</dbReference>
<dbReference type="PANTHER" id="PTHR38479:SF2">
    <property type="entry name" value="WINGED HELIX DNA-BINDING DOMAIN-CONTAINING PROTEIN"/>
    <property type="match status" value="1"/>
</dbReference>
<dbReference type="GO" id="GO:0003677">
    <property type="term" value="F:DNA binding"/>
    <property type="evidence" value="ECO:0007669"/>
    <property type="project" value="UniProtKB-KW"/>
</dbReference>
<accession>A0ABZ0TEI2</accession>
<reference evidence="1 2" key="1">
    <citation type="submission" date="2023-11" db="EMBL/GenBank/DDBJ databases">
        <title>Analysis of the Genomes of Mucilaginibacter gossypii cycad 4 and M. sabulilitoris SNA2: microbes with the potential for plant growth promotion.</title>
        <authorList>
            <person name="Hirsch A.M."/>
            <person name="Humm E."/>
            <person name="Rubbi M."/>
            <person name="Del Vecchio G."/>
            <person name="Ha S.M."/>
            <person name="Pellegrini M."/>
            <person name="Gunsalus R.P."/>
        </authorList>
    </citation>
    <scope>NUCLEOTIDE SEQUENCE [LARGE SCALE GENOMIC DNA]</scope>
    <source>
        <strain evidence="1 2">SNA2</strain>
    </source>
</reference>
<evidence type="ECO:0000313" key="1">
    <source>
        <dbReference type="EMBL" id="WPU91201.1"/>
    </source>
</evidence>
<evidence type="ECO:0000313" key="2">
    <source>
        <dbReference type="Proteomes" id="UP001324380"/>
    </source>
</evidence>
<dbReference type="InterPro" id="IPR009351">
    <property type="entry name" value="AlkZ-like"/>
</dbReference>
<dbReference type="RefSeq" id="WP_321560368.1">
    <property type="nucleotide sequence ID" value="NZ_CP139558.1"/>
</dbReference>
<keyword evidence="1" id="KW-0238">DNA-binding</keyword>
<dbReference type="PANTHER" id="PTHR38479">
    <property type="entry name" value="LMO0824 PROTEIN"/>
    <property type="match status" value="1"/>
</dbReference>
<organism evidence="1 2">
    <name type="scientific">Mucilaginibacter sabulilitoris</name>
    <dbReference type="NCBI Taxonomy" id="1173583"/>
    <lineage>
        <taxon>Bacteria</taxon>
        <taxon>Pseudomonadati</taxon>
        <taxon>Bacteroidota</taxon>
        <taxon>Sphingobacteriia</taxon>
        <taxon>Sphingobacteriales</taxon>
        <taxon>Sphingobacteriaceae</taxon>
        <taxon>Mucilaginibacter</taxon>
    </lineage>
</organism>
<dbReference type="Pfam" id="PF06224">
    <property type="entry name" value="AlkZ-like"/>
    <property type="match status" value="1"/>
</dbReference>
<dbReference type="Proteomes" id="UP001324380">
    <property type="component" value="Chromosome"/>
</dbReference>
<protein>
    <submittedName>
        <fullName evidence="1">Winged helix DNA-binding domain-containing protein</fullName>
    </submittedName>
</protein>
<proteinExistence type="predicted"/>